<dbReference type="STRING" id="337451.A0A443NKP4"/>
<feature type="compositionally biased region" description="Basic and acidic residues" evidence="6">
    <location>
        <begin position="241"/>
        <end position="252"/>
    </location>
</feature>
<feature type="region of interest" description="Disordered" evidence="6">
    <location>
        <begin position="241"/>
        <end position="300"/>
    </location>
</feature>
<dbReference type="PROSITE" id="PS50863">
    <property type="entry name" value="B3"/>
    <property type="match status" value="1"/>
</dbReference>
<dbReference type="PANTHER" id="PTHR31391:SF3">
    <property type="entry name" value="B3 DOMAIN-CONTAINING PROTEIN OS05G0481400"/>
    <property type="match status" value="1"/>
</dbReference>
<organism evidence="8 9">
    <name type="scientific">Cinnamomum micranthum f. kanehirae</name>
    <dbReference type="NCBI Taxonomy" id="337451"/>
    <lineage>
        <taxon>Eukaryota</taxon>
        <taxon>Viridiplantae</taxon>
        <taxon>Streptophyta</taxon>
        <taxon>Embryophyta</taxon>
        <taxon>Tracheophyta</taxon>
        <taxon>Spermatophyta</taxon>
        <taxon>Magnoliopsida</taxon>
        <taxon>Magnoliidae</taxon>
        <taxon>Laurales</taxon>
        <taxon>Lauraceae</taxon>
        <taxon>Cinnamomum</taxon>
    </lineage>
</organism>
<protein>
    <recommendedName>
        <fullName evidence="7">TF-B3 domain-containing protein</fullName>
    </recommendedName>
</protein>
<evidence type="ECO:0000259" key="7">
    <source>
        <dbReference type="PROSITE" id="PS50863"/>
    </source>
</evidence>
<dbReference type="Gene3D" id="2.40.330.10">
    <property type="entry name" value="DNA-binding pseudobarrel domain"/>
    <property type="match status" value="1"/>
</dbReference>
<evidence type="ECO:0000256" key="3">
    <source>
        <dbReference type="ARBA" id="ARBA00023125"/>
    </source>
</evidence>
<dbReference type="Proteomes" id="UP000283530">
    <property type="component" value="Unassembled WGS sequence"/>
</dbReference>
<evidence type="ECO:0000313" key="8">
    <source>
        <dbReference type="EMBL" id="RWR79087.1"/>
    </source>
</evidence>
<dbReference type="GO" id="GO:0003677">
    <property type="term" value="F:DNA binding"/>
    <property type="evidence" value="ECO:0007669"/>
    <property type="project" value="UniProtKB-KW"/>
</dbReference>
<evidence type="ECO:0000256" key="6">
    <source>
        <dbReference type="SAM" id="MobiDB-lite"/>
    </source>
</evidence>
<dbReference type="PANTHER" id="PTHR31391">
    <property type="entry name" value="B3 DOMAIN-CONTAINING PROTEIN OS11G0197600-RELATED"/>
    <property type="match status" value="1"/>
</dbReference>
<dbReference type="OrthoDB" id="1909330at2759"/>
<gene>
    <name evidence="8" type="ORF">CKAN_00764500</name>
</gene>
<dbReference type="EMBL" id="QPKB01000003">
    <property type="protein sequence ID" value="RWR79087.1"/>
    <property type="molecule type" value="Genomic_DNA"/>
</dbReference>
<dbReference type="InterPro" id="IPR015300">
    <property type="entry name" value="DNA-bd_pseudobarrel_sf"/>
</dbReference>
<proteinExistence type="predicted"/>
<feature type="compositionally biased region" description="Low complexity" evidence="6">
    <location>
        <begin position="1"/>
        <end position="17"/>
    </location>
</feature>
<evidence type="ECO:0000256" key="4">
    <source>
        <dbReference type="ARBA" id="ARBA00023163"/>
    </source>
</evidence>
<comment type="caution">
    <text evidence="8">The sequence shown here is derived from an EMBL/GenBank/DDBJ whole genome shotgun (WGS) entry which is preliminary data.</text>
</comment>
<dbReference type="GO" id="GO:0005634">
    <property type="term" value="C:nucleus"/>
    <property type="evidence" value="ECO:0007669"/>
    <property type="project" value="UniProtKB-SubCell"/>
</dbReference>
<keyword evidence="5" id="KW-0539">Nucleus</keyword>
<dbReference type="InterPro" id="IPR003340">
    <property type="entry name" value="B3_DNA-bd"/>
</dbReference>
<reference evidence="8 9" key="1">
    <citation type="journal article" date="2019" name="Nat. Plants">
        <title>Stout camphor tree genome fills gaps in understanding of flowering plant genome evolution.</title>
        <authorList>
            <person name="Chaw S.M."/>
            <person name="Liu Y.C."/>
            <person name="Wu Y.W."/>
            <person name="Wang H.Y."/>
            <person name="Lin C.I."/>
            <person name="Wu C.S."/>
            <person name="Ke H.M."/>
            <person name="Chang L.Y."/>
            <person name="Hsu C.Y."/>
            <person name="Yang H.T."/>
            <person name="Sudianto E."/>
            <person name="Hsu M.H."/>
            <person name="Wu K.P."/>
            <person name="Wang L.N."/>
            <person name="Leebens-Mack J.H."/>
            <person name="Tsai I.J."/>
        </authorList>
    </citation>
    <scope>NUCLEOTIDE SEQUENCE [LARGE SCALE GENOMIC DNA]</scope>
    <source>
        <strain evidence="9">cv. Chaw 1501</strain>
        <tissue evidence="8">Young leaves</tissue>
    </source>
</reference>
<dbReference type="AlphaFoldDB" id="A0A443NKP4"/>
<dbReference type="SMART" id="SM01019">
    <property type="entry name" value="B3"/>
    <property type="match status" value="1"/>
</dbReference>
<keyword evidence="9" id="KW-1185">Reference proteome</keyword>
<evidence type="ECO:0000313" key="9">
    <source>
        <dbReference type="Proteomes" id="UP000283530"/>
    </source>
</evidence>
<name>A0A443NKP4_9MAGN</name>
<feature type="domain" description="TF-B3" evidence="7">
    <location>
        <begin position="143"/>
        <end position="234"/>
    </location>
</feature>
<dbReference type="InterPro" id="IPR044837">
    <property type="entry name" value="REM16-like"/>
</dbReference>
<comment type="subcellular location">
    <subcellularLocation>
        <location evidence="1">Nucleus</location>
    </subcellularLocation>
</comment>
<keyword evidence="3" id="KW-0238">DNA-binding</keyword>
<dbReference type="CDD" id="cd10017">
    <property type="entry name" value="B3_DNA"/>
    <property type="match status" value="1"/>
</dbReference>
<evidence type="ECO:0000256" key="2">
    <source>
        <dbReference type="ARBA" id="ARBA00023015"/>
    </source>
</evidence>
<feature type="region of interest" description="Disordered" evidence="6">
    <location>
        <begin position="1"/>
        <end position="25"/>
    </location>
</feature>
<feature type="compositionally biased region" description="Basic and acidic residues" evidence="6">
    <location>
        <begin position="274"/>
        <end position="288"/>
    </location>
</feature>
<evidence type="ECO:0000256" key="5">
    <source>
        <dbReference type="ARBA" id="ARBA00023242"/>
    </source>
</evidence>
<keyword evidence="4" id="KW-0804">Transcription</keyword>
<evidence type="ECO:0000256" key="1">
    <source>
        <dbReference type="ARBA" id="ARBA00004123"/>
    </source>
</evidence>
<accession>A0A443NKP4</accession>
<dbReference type="SUPFAM" id="SSF101936">
    <property type="entry name" value="DNA-binding pseudobarrel domain"/>
    <property type="match status" value="1"/>
</dbReference>
<keyword evidence="2" id="KW-0805">Transcription regulation</keyword>
<dbReference type="Pfam" id="PF02362">
    <property type="entry name" value="B3"/>
    <property type="match status" value="1"/>
</dbReference>
<sequence length="300" mass="34292">MARIRNTNRNNPHNNNNSSYEEARKQRLQENLKRFQALGIMNISKSLSQVTNSSKKSELSPVKTKSKISLENLELRRSSRERVVIPTYQEKFVWLKSVYLIFLPSYPKRSLGVGRVPSNEERLHALESAEKLRSNLGSGHPSFVKSMLRSHVSSCFWLGLPTKFCKDHLPPRELKMILEDQNGSEYDAIYIGSRTGLSGGWRGFALEHGLDEGDALVFELSKPARFKVYIVKASEFSKEDNKEKILETKGESTDEPVETQKLIQDDNESVSQELKQENGSKRRAETQRAVKRGKREQPLI</sequence>